<keyword evidence="3" id="KW-0694">RNA-binding</keyword>
<feature type="domain" description="RRM" evidence="5">
    <location>
        <begin position="1208"/>
        <end position="1279"/>
    </location>
</feature>
<dbReference type="Gene3D" id="1.25.40.20">
    <property type="entry name" value="Ankyrin repeat-containing domain"/>
    <property type="match status" value="1"/>
</dbReference>
<dbReference type="Pfam" id="PF00076">
    <property type="entry name" value="RRM_1"/>
    <property type="match status" value="2"/>
</dbReference>
<dbReference type="CDD" id="cd00590">
    <property type="entry name" value="RRM_SF"/>
    <property type="match status" value="1"/>
</dbReference>
<protein>
    <recommendedName>
        <fullName evidence="5">RRM domain-containing protein</fullName>
    </recommendedName>
</protein>
<comment type="caution">
    <text evidence="6">The sequence shown here is derived from an EMBL/GenBank/DDBJ whole genome shotgun (WGS) entry which is preliminary data.</text>
</comment>
<dbReference type="InterPro" id="IPR036770">
    <property type="entry name" value="Ankyrin_rpt-contain_sf"/>
</dbReference>
<feature type="repeat" description="ANK" evidence="2">
    <location>
        <begin position="918"/>
        <end position="950"/>
    </location>
</feature>
<dbReference type="SUPFAM" id="SSF48403">
    <property type="entry name" value="Ankyrin repeat"/>
    <property type="match status" value="1"/>
</dbReference>
<reference evidence="6" key="2">
    <citation type="journal article" date="2020" name="Nat. Commun.">
        <title>Large-scale genome sequencing of mycorrhizal fungi provides insights into the early evolution of symbiotic traits.</title>
        <authorList>
            <person name="Miyauchi S."/>
            <person name="Kiss E."/>
            <person name="Kuo A."/>
            <person name="Drula E."/>
            <person name="Kohler A."/>
            <person name="Sanchez-Garcia M."/>
            <person name="Morin E."/>
            <person name="Andreopoulos B."/>
            <person name="Barry K.W."/>
            <person name="Bonito G."/>
            <person name="Buee M."/>
            <person name="Carver A."/>
            <person name="Chen C."/>
            <person name="Cichocki N."/>
            <person name="Clum A."/>
            <person name="Culley D."/>
            <person name="Crous P.W."/>
            <person name="Fauchery L."/>
            <person name="Girlanda M."/>
            <person name="Hayes R.D."/>
            <person name="Keri Z."/>
            <person name="LaButti K."/>
            <person name="Lipzen A."/>
            <person name="Lombard V."/>
            <person name="Magnuson J."/>
            <person name="Maillard F."/>
            <person name="Murat C."/>
            <person name="Nolan M."/>
            <person name="Ohm R.A."/>
            <person name="Pangilinan J."/>
            <person name="Pereira M.F."/>
            <person name="Perotto S."/>
            <person name="Peter M."/>
            <person name="Pfister S."/>
            <person name="Riley R."/>
            <person name="Sitrit Y."/>
            <person name="Stielow J.B."/>
            <person name="Szollosi G."/>
            <person name="Zifcakova L."/>
            <person name="Stursova M."/>
            <person name="Spatafora J.W."/>
            <person name="Tedersoo L."/>
            <person name="Vaario L.M."/>
            <person name="Yamada A."/>
            <person name="Yan M."/>
            <person name="Wang P."/>
            <person name="Xu J."/>
            <person name="Bruns T."/>
            <person name="Baldrian P."/>
            <person name="Vilgalys R."/>
            <person name="Dunand C."/>
            <person name="Henrissat B."/>
            <person name="Grigoriev I.V."/>
            <person name="Hibbett D."/>
            <person name="Nagy L.G."/>
            <person name="Martin F.M."/>
        </authorList>
    </citation>
    <scope>NUCLEOTIDE SEQUENCE</scope>
    <source>
        <strain evidence="6">Prilba</strain>
    </source>
</reference>
<dbReference type="InterPro" id="IPR054471">
    <property type="entry name" value="GPIID_WHD"/>
</dbReference>
<evidence type="ECO:0000313" key="6">
    <source>
        <dbReference type="EMBL" id="KAF8487328.1"/>
    </source>
</evidence>
<sequence>MHCSWAATCRCPFPPATFPSFTHRQLSFQSIMSAGPSTSTSTSQPSNFVSIFNAALENYKRKTKKDLASHPLIPSLQSCDSPDAVLTVLREQIPAFGQSQNGDDGLTKWVAPTVKVLYAFSATLGQGVGLAFPAANAIFAGIGVLLLAAKDTSSSKDKLIDLFNRIERFFGRLEIYTSITPTKAMTDIIVEIMVEVLTILGIATKEVKRGGLRKYLKKLTGNTDIEDSLARLDKLTQEEARMASAELLKMTHVVDGKVMGVDDRVKSVQGKIQDVRSDVHDVGNQVQSVEGKVEDVRSDVHDVGNQVQGIEREVQDVRGDVRDVGNKVQDVDHRVQGVDDKLEQANRNHLKDSLLQWLSPSDPSINHNTACKAHHNGTAQWFFQGSIFDQWKSTGSFLWVHGKPGSGKSILCSSIIQDIMALCDAGRASMAYFYFDFKDIDKQKLSNLLPSLLIQLSARSDPCCYILSRLYSSHDRGVRKPSDRAMVECLKEMLTVKAQGPTYIIMDALDECPITSTIPSPREEVLELVEELVGLHLPNVHLCVTSRPEHDIQTFFRDLTPRSVSLHNESGQQEDIANYVASFVRTDRRMRRWRDEDKDLVIKTLPEKADGMFRWAFCQLEVLRHCFPSSVRQILAELPESLDDTYERILREIRKPNQGHAHRLLQCLVAAVRPLRVKELAEVLAFDFSAEGTPKLNLGWRWEDKEEAVMSACSSLVMIVKDGDSRIVQFSHFSVKEFLTANRLTDPIRDVSRYHIRLEAAHTILAQACLGVLLRLDDHVDRDNIENFPLAQYAAQYWPTHARFENASSRIKDGMECLFDADKPHFATWLWIYNEDHGGRSMTTMSPSKPEAVPLYYAAVLGFRDLAEPLIAKHPEHINARGKGSKATPMHVAASAGHTDILSLLLEHGADIAVRDEYGVTPLYRASWYGKLEAGQFLLDCGADINARGNTGATPLSGALYEERFEFVRMLVKRGASINTHGTSGYTPLHWAVAVRDVEAVRLLLEHGADVNAHSEGGQTPSQLTSQQEIVELLSEYGTNCQFSDVPWLHLSFFYRQCLSRLRLRLPPNLQSPIPWHTSSTSLTPSEEESRFGNSQNPSPPPTSPSTPEAEDEPSAPPDGENNKSGAPDNAKSAHEKRADVVYADVKRALHAYAEQPLCVRGREIDVFRKHAERGNKESGVDADATTASRAGSCRISYTRAGQGHDDGAIFVSNFAPDTTQEELSEVLVPFGKYQRLAMRPDSKYAFFIYSNKGRVEQVHQRIPITIRGRSLRIERSENRPYGMSPESSGYPLELWESLDPATSKTIVDELKRTVPRWRGSHGPSRVLWIGRLPTDISQEALMNLWSRLGCVVEVRTSLNGFAHVEFASTEEALRAARQGSPHGFRYADRLLDVDFARWIFYIGPAYRVVYISGWNASHGRNGLLQWTYDIPNIVGARVLPPFRGEELSGLRSAFLEFGRIDDARTAVRMLDGRAGPGGETLHVGLSRLPAVHTDRRWRWTYEVQEKEKGGGVKEGEEDFEDEWEGLGFGTGREEEGAQGVGRRSHGRGHRDPLKWER</sequence>
<evidence type="ECO:0000259" key="5">
    <source>
        <dbReference type="PROSITE" id="PS50102"/>
    </source>
</evidence>
<dbReference type="Pfam" id="PF24883">
    <property type="entry name" value="NPHP3_N"/>
    <property type="match status" value="1"/>
</dbReference>
<keyword evidence="7" id="KW-1185">Reference proteome</keyword>
<dbReference type="InterPro" id="IPR035979">
    <property type="entry name" value="RBD_domain_sf"/>
</dbReference>
<dbReference type="Pfam" id="PF22939">
    <property type="entry name" value="WHD_GPIID"/>
    <property type="match status" value="1"/>
</dbReference>
<dbReference type="SUPFAM" id="SSF54928">
    <property type="entry name" value="RNA-binding domain, RBD"/>
    <property type="match status" value="2"/>
</dbReference>
<dbReference type="GO" id="GO:0003723">
    <property type="term" value="F:RNA binding"/>
    <property type="evidence" value="ECO:0007669"/>
    <property type="project" value="UniProtKB-UniRule"/>
</dbReference>
<dbReference type="Gene3D" id="3.40.50.300">
    <property type="entry name" value="P-loop containing nucleotide triphosphate hydrolases"/>
    <property type="match status" value="1"/>
</dbReference>
<feature type="compositionally biased region" description="Low complexity" evidence="4">
    <location>
        <begin position="1070"/>
        <end position="1085"/>
    </location>
</feature>
<dbReference type="InterPro" id="IPR002110">
    <property type="entry name" value="Ankyrin_rpt"/>
</dbReference>
<dbReference type="PANTHER" id="PTHR10039">
    <property type="entry name" value="AMELOGENIN"/>
    <property type="match status" value="1"/>
</dbReference>
<dbReference type="PROSITE" id="PS50297">
    <property type="entry name" value="ANK_REP_REGION"/>
    <property type="match status" value="4"/>
</dbReference>
<dbReference type="PANTHER" id="PTHR10039:SF16">
    <property type="entry name" value="GPI INOSITOL-DEACYLASE"/>
    <property type="match status" value="1"/>
</dbReference>
<dbReference type="Proteomes" id="UP000759537">
    <property type="component" value="Unassembled WGS sequence"/>
</dbReference>
<name>A0A9P5TER5_9AGAM</name>
<dbReference type="OrthoDB" id="7464126at2759"/>
<accession>A0A9P5TER5</accession>
<dbReference type="PROSITE" id="PS50088">
    <property type="entry name" value="ANK_REPEAT"/>
    <property type="match status" value="4"/>
</dbReference>
<feature type="repeat" description="ANK" evidence="2">
    <location>
        <begin position="885"/>
        <end position="917"/>
    </location>
</feature>
<dbReference type="PRINTS" id="PR01415">
    <property type="entry name" value="ANKYRIN"/>
</dbReference>
<evidence type="ECO:0000256" key="1">
    <source>
        <dbReference type="ARBA" id="ARBA00022737"/>
    </source>
</evidence>
<proteinExistence type="predicted"/>
<dbReference type="InterPro" id="IPR031350">
    <property type="entry name" value="Goodbye_dom"/>
</dbReference>
<evidence type="ECO:0000256" key="2">
    <source>
        <dbReference type="PROSITE-ProRule" id="PRU00023"/>
    </source>
</evidence>
<dbReference type="InterPro" id="IPR012677">
    <property type="entry name" value="Nucleotide-bd_a/b_plait_sf"/>
</dbReference>
<feature type="domain" description="RRM" evidence="5">
    <location>
        <begin position="1326"/>
        <end position="1399"/>
    </location>
</feature>
<dbReference type="Pfam" id="PF12796">
    <property type="entry name" value="Ank_2"/>
    <property type="match status" value="2"/>
</dbReference>
<dbReference type="EMBL" id="WHVB01000001">
    <property type="protein sequence ID" value="KAF8487328.1"/>
    <property type="molecule type" value="Genomic_DNA"/>
</dbReference>
<feature type="compositionally biased region" description="Acidic residues" evidence="4">
    <location>
        <begin position="1516"/>
        <end position="1525"/>
    </location>
</feature>
<dbReference type="SMART" id="SM00248">
    <property type="entry name" value="ANK"/>
    <property type="match status" value="4"/>
</dbReference>
<reference evidence="6" key="1">
    <citation type="submission" date="2019-10" db="EMBL/GenBank/DDBJ databases">
        <authorList>
            <consortium name="DOE Joint Genome Institute"/>
            <person name="Kuo A."/>
            <person name="Miyauchi S."/>
            <person name="Kiss E."/>
            <person name="Drula E."/>
            <person name="Kohler A."/>
            <person name="Sanchez-Garcia M."/>
            <person name="Andreopoulos B."/>
            <person name="Barry K.W."/>
            <person name="Bonito G."/>
            <person name="Buee M."/>
            <person name="Carver A."/>
            <person name="Chen C."/>
            <person name="Cichocki N."/>
            <person name="Clum A."/>
            <person name="Culley D."/>
            <person name="Crous P.W."/>
            <person name="Fauchery L."/>
            <person name="Girlanda M."/>
            <person name="Hayes R."/>
            <person name="Keri Z."/>
            <person name="LaButti K."/>
            <person name="Lipzen A."/>
            <person name="Lombard V."/>
            <person name="Magnuson J."/>
            <person name="Maillard F."/>
            <person name="Morin E."/>
            <person name="Murat C."/>
            <person name="Nolan M."/>
            <person name="Ohm R."/>
            <person name="Pangilinan J."/>
            <person name="Pereira M."/>
            <person name="Perotto S."/>
            <person name="Peter M."/>
            <person name="Riley R."/>
            <person name="Sitrit Y."/>
            <person name="Stielow B."/>
            <person name="Szollosi G."/>
            <person name="Zifcakova L."/>
            <person name="Stursova M."/>
            <person name="Spatafora J.W."/>
            <person name="Tedersoo L."/>
            <person name="Vaario L.-M."/>
            <person name="Yamada A."/>
            <person name="Yan M."/>
            <person name="Wang P."/>
            <person name="Xu J."/>
            <person name="Bruns T."/>
            <person name="Baldrian P."/>
            <person name="Vilgalys R."/>
            <person name="Henrissat B."/>
            <person name="Grigoriev I.V."/>
            <person name="Hibbett D."/>
            <person name="Nagy L.G."/>
            <person name="Martin F.M."/>
        </authorList>
    </citation>
    <scope>NUCLEOTIDE SEQUENCE</scope>
    <source>
        <strain evidence="6">Prilba</strain>
    </source>
</reference>
<feature type="region of interest" description="Disordered" evidence="4">
    <location>
        <begin position="1070"/>
        <end position="1137"/>
    </location>
</feature>
<dbReference type="InterPro" id="IPR027417">
    <property type="entry name" value="P-loop_NTPase"/>
</dbReference>
<keyword evidence="2" id="KW-0040">ANK repeat</keyword>
<dbReference type="Pfam" id="PF17109">
    <property type="entry name" value="Goodbye"/>
    <property type="match status" value="1"/>
</dbReference>
<evidence type="ECO:0000256" key="3">
    <source>
        <dbReference type="PROSITE-ProRule" id="PRU00176"/>
    </source>
</evidence>
<evidence type="ECO:0000256" key="4">
    <source>
        <dbReference type="SAM" id="MobiDB-lite"/>
    </source>
</evidence>
<dbReference type="InterPro" id="IPR056884">
    <property type="entry name" value="NPHP3-like_N"/>
</dbReference>
<organism evidence="6 7">
    <name type="scientific">Russula ochroleuca</name>
    <dbReference type="NCBI Taxonomy" id="152965"/>
    <lineage>
        <taxon>Eukaryota</taxon>
        <taxon>Fungi</taxon>
        <taxon>Dikarya</taxon>
        <taxon>Basidiomycota</taxon>
        <taxon>Agaricomycotina</taxon>
        <taxon>Agaricomycetes</taxon>
        <taxon>Russulales</taxon>
        <taxon>Russulaceae</taxon>
        <taxon>Russula</taxon>
    </lineage>
</organism>
<dbReference type="PROSITE" id="PS50102">
    <property type="entry name" value="RRM"/>
    <property type="match status" value="2"/>
</dbReference>
<keyword evidence="1" id="KW-0677">Repeat</keyword>
<feature type="repeat" description="ANK" evidence="2">
    <location>
        <begin position="984"/>
        <end position="1016"/>
    </location>
</feature>
<dbReference type="InterPro" id="IPR000504">
    <property type="entry name" value="RRM_dom"/>
</dbReference>
<dbReference type="SUPFAM" id="SSF52540">
    <property type="entry name" value="P-loop containing nucleoside triphosphate hydrolases"/>
    <property type="match status" value="1"/>
</dbReference>
<evidence type="ECO:0000313" key="7">
    <source>
        <dbReference type="Proteomes" id="UP000759537"/>
    </source>
</evidence>
<dbReference type="Gene3D" id="1.20.5.1070">
    <property type="entry name" value="Head and neck region of the ectodomain of NDV fusion glycoprotein"/>
    <property type="match status" value="1"/>
</dbReference>
<dbReference type="SMART" id="SM00360">
    <property type="entry name" value="RRM"/>
    <property type="match status" value="3"/>
</dbReference>
<dbReference type="Gene3D" id="3.30.70.330">
    <property type="match status" value="2"/>
</dbReference>
<feature type="repeat" description="ANK" evidence="2">
    <location>
        <begin position="951"/>
        <end position="983"/>
    </location>
</feature>
<gene>
    <name evidence="6" type="ORF">DFH94DRAFT_849732</name>
</gene>
<feature type="region of interest" description="Disordered" evidence="4">
    <location>
        <begin position="1508"/>
        <end position="1558"/>
    </location>
</feature>